<organism evidence="1 2">
    <name type="scientific">Silurus meridionalis</name>
    <name type="common">Southern catfish</name>
    <name type="synonym">Silurus soldatovi meridionalis</name>
    <dbReference type="NCBI Taxonomy" id="175797"/>
    <lineage>
        <taxon>Eukaryota</taxon>
        <taxon>Metazoa</taxon>
        <taxon>Chordata</taxon>
        <taxon>Craniata</taxon>
        <taxon>Vertebrata</taxon>
        <taxon>Euteleostomi</taxon>
        <taxon>Actinopterygii</taxon>
        <taxon>Neopterygii</taxon>
        <taxon>Teleostei</taxon>
        <taxon>Ostariophysi</taxon>
        <taxon>Siluriformes</taxon>
        <taxon>Siluridae</taxon>
        <taxon>Silurus</taxon>
    </lineage>
</organism>
<dbReference type="Proteomes" id="UP000606274">
    <property type="component" value="Unassembled WGS sequence"/>
</dbReference>
<protein>
    <submittedName>
        <fullName evidence="1">Uncharacterized protein</fullName>
    </submittedName>
</protein>
<evidence type="ECO:0000313" key="2">
    <source>
        <dbReference type="Proteomes" id="UP000606274"/>
    </source>
</evidence>
<name>A0A8T0B822_SILME</name>
<evidence type="ECO:0000313" key="1">
    <source>
        <dbReference type="EMBL" id="KAF7702533.1"/>
    </source>
</evidence>
<comment type="caution">
    <text evidence="1">The sequence shown here is derived from an EMBL/GenBank/DDBJ whole genome shotgun (WGS) entry which is preliminary data.</text>
</comment>
<sequence>MSVNCPSLSIFSTDELIQKVTEAGIQINEEEERRFRGKCCVGEDSTSVEAHVNVLQTEYKKKHPDILNVKDRMARTFSWRRR</sequence>
<accession>A0A8T0B822</accession>
<keyword evidence="2" id="KW-1185">Reference proteome</keyword>
<gene>
    <name evidence="1" type="ORF">HF521_001816</name>
</gene>
<dbReference type="EMBL" id="JABFDY010000010">
    <property type="protein sequence ID" value="KAF7702533.1"/>
    <property type="molecule type" value="Genomic_DNA"/>
</dbReference>
<reference evidence="1" key="1">
    <citation type="submission" date="2020-08" db="EMBL/GenBank/DDBJ databases">
        <title>Chromosome-level assembly of Southern catfish (Silurus meridionalis) provides insights into visual adaptation to the nocturnal and benthic lifestyles.</title>
        <authorList>
            <person name="Zhang Y."/>
            <person name="Wang D."/>
            <person name="Peng Z."/>
        </authorList>
    </citation>
    <scope>NUCLEOTIDE SEQUENCE</scope>
    <source>
        <strain evidence="1">SWU-2019-XX</strain>
        <tissue evidence="1">Muscle</tissue>
    </source>
</reference>
<dbReference type="AlphaFoldDB" id="A0A8T0B822"/>
<proteinExistence type="predicted"/>